<keyword evidence="4" id="KW-1185">Reference proteome</keyword>
<dbReference type="PANTHER" id="PTHR22957:SF268">
    <property type="entry name" value="ANKYRIN REPEAT-CONTAINING PROTEIN"/>
    <property type="match status" value="1"/>
</dbReference>
<dbReference type="InterPro" id="IPR000195">
    <property type="entry name" value="Rab-GAP-TBC_dom"/>
</dbReference>
<feature type="region of interest" description="Disordered" evidence="1">
    <location>
        <begin position="1"/>
        <end position="22"/>
    </location>
</feature>
<organism evidence="3 4">
    <name type="scientific">Chrysochromulina tobinii</name>
    <dbReference type="NCBI Taxonomy" id="1460289"/>
    <lineage>
        <taxon>Eukaryota</taxon>
        <taxon>Haptista</taxon>
        <taxon>Haptophyta</taxon>
        <taxon>Prymnesiophyceae</taxon>
        <taxon>Prymnesiales</taxon>
        <taxon>Chrysochromulinaceae</taxon>
        <taxon>Chrysochromulina</taxon>
    </lineage>
</organism>
<protein>
    <submittedName>
        <fullName evidence="3">Ankyrin repeat-containing protein</fullName>
    </submittedName>
</protein>
<name>A0A0M0JL41_9EUKA</name>
<reference evidence="4" key="1">
    <citation type="journal article" date="2015" name="PLoS Genet.">
        <title>Genome Sequence and Transcriptome Analyses of Chrysochromulina tobin: Metabolic Tools for Enhanced Algal Fitness in the Prominent Order Prymnesiales (Haptophyceae).</title>
        <authorList>
            <person name="Hovde B.T."/>
            <person name="Deodato C.R."/>
            <person name="Hunsperger H.M."/>
            <person name="Ryken S.A."/>
            <person name="Yost W."/>
            <person name="Jha R.K."/>
            <person name="Patterson J."/>
            <person name="Monnat R.J. Jr."/>
            <person name="Barlow S.B."/>
            <person name="Starkenburg S.R."/>
            <person name="Cattolico R.A."/>
        </authorList>
    </citation>
    <scope>NUCLEOTIDE SEQUENCE</scope>
    <source>
        <strain evidence="4">CCMP291</strain>
    </source>
</reference>
<proteinExistence type="predicted"/>
<evidence type="ECO:0000313" key="3">
    <source>
        <dbReference type="EMBL" id="KOO26953.1"/>
    </source>
</evidence>
<dbReference type="Gene3D" id="1.10.10.750">
    <property type="entry name" value="Ypt/Rab-GAP domain of gyp1p, domain 1"/>
    <property type="match status" value="1"/>
</dbReference>
<gene>
    <name evidence="3" type="ORF">Ctob_002642</name>
</gene>
<dbReference type="EMBL" id="JWZX01002781">
    <property type="protein sequence ID" value="KOO26953.1"/>
    <property type="molecule type" value="Genomic_DNA"/>
</dbReference>
<dbReference type="InterPro" id="IPR035969">
    <property type="entry name" value="Rab-GAP_TBC_sf"/>
</dbReference>
<dbReference type="SMART" id="SM00164">
    <property type="entry name" value="TBC"/>
    <property type="match status" value="1"/>
</dbReference>
<dbReference type="Proteomes" id="UP000037460">
    <property type="component" value="Unassembled WGS sequence"/>
</dbReference>
<dbReference type="AlphaFoldDB" id="A0A0M0JL41"/>
<evidence type="ECO:0000313" key="4">
    <source>
        <dbReference type="Proteomes" id="UP000037460"/>
    </source>
</evidence>
<evidence type="ECO:0000259" key="2">
    <source>
        <dbReference type="PROSITE" id="PS50086"/>
    </source>
</evidence>
<evidence type="ECO:0000256" key="1">
    <source>
        <dbReference type="SAM" id="MobiDB-lite"/>
    </source>
</evidence>
<dbReference type="Gene3D" id="1.10.472.80">
    <property type="entry name" value="Ypt/Rab-GAP domain of gyp1p, domain 3"/>
    <property type="match status" value="1"/>
</dbReference>
<comment type="caution">
    <text evidence="3">The sequence shown here is derived from an EMBL/GenBank/DDBJ whole genome shotgun (WGS) entry which is preliminary data.</text>
</comment>
<dbReference type="PROSITE" id="PS50086">
    <property type="entry name" value="TBC_RABGAP"/>
    <property type="match status" value="1"/>
</dbReference>
<dbReference type="GO" id="GO:0005096">
    <property type="term" value="F:GTPase activator activity"/>
    <property type="evidence" value="ECO:0007669"/>
    <property type="project" value="TreeGrafter"/>
</dbReference>
<dbReference type="Pfam" id="PF00566">
    <property type="entry name" value="RabGAP-TBC"/>
    <property type="match status" value="1"/>
</dbReference>
<dbReference type="PANTHER" id="PTHR22957">
    <property type="entry name" value="TBC1 DOMAIN FAMILY MEMBER GTPASE-ACTIVATING PROTEIN"/>
    <property type="match status" value="1"/>
</dbReference>
<dbReference type="OrthoDB" id="27140at2759"/>
<feature type="domain" description="Rab-GAP TBC" evidence="2">
    <location>
        <begin position="48"/>
        <end position="249"/>
    </location>
</feature>
<accession>A0A0M0JL41</accession>
<dbReference type="SUPFAM" id="SSF47923">
    <property type="entry name" value="Ypt/Rab-GAP domain of gyp1p"/>
    <property type="match status" value="2"/>
</dbReference>
<sequence>MNAGMIGEDPTASLPRSVSSSRVGEVAEVLESETHVDMEKLLSLAHQGVPDELRAEAWKYMLGVSRSERAEEMSLRKSMETDYKENENAWRSRPHGELARAVKAAVLPHRQALSHKDDAAMSVQLYARLETLLCCYLHAQGEHGEELRAGTVQLLLPFVHIYSSDVDAYYCFAELMKRLEWALTFDGCKQMTVAFMTLLRHMLPELYSFLEEEQSCGGAWLASWLQFFLARDLPLPCLLRLWDTYFAYDASYGREATLQLHIYVCLAILEACDDEIMELDDSDMLWYLTHLPSLDMGKIVLHALNIKDDVIASSIL</sequence>